<comment type="similarity">
    <text evidence="1">Belongs to the carnosine N-methyltransferase family.</text>
</comment>
<keyword evidence="5" id="KW-0949">S-adenosyl-L-methionine</keyword>
<keyword evidence="4" id="KW-0808">Transferase</keyword>
<dbReference type="PANTHER" id="PTHR12303:SF6">
    <property type="entry name" value="CARNOSINE N-METHYLTRANSFERASE"/>
    <property type="match status" value="1"/>
</dbReference>
<evidence type="ECO:0000256" key="1">
    <source>
        <dbReference type="ARBA" id="ARBA00010086"/>
    </source>
</evidence>
<evidence type="ECO:0000256" key="4">
    <source>
        <dbReference type="ARBA" id="ARBA00022679"/>
    </source>
</evidence>
<evidence type="ECO:0000256" key="6">
    <source>
        <dbReference type="SAM" id="MobiDB-lite"/>
    </source>
</evidence>
<dbReference type="OrthoDB" id="978at2759"/>
<dbReference type="Gene3D" id="3.40.50.150">
    <property type="entry name" value="Vaccinia Virus protein VP39"/>
    <property type="match status" value="1"/>
</dbReference>
<evidence type="ECO:0000313" key="7">
    <source>
        <dbReference type="EMBL" id="GAX79740.1"/>
    </source>
</evidence>
<dbReference type="STRING" id="1157962.A0A250XAF4"/>
<keyword evidence="3" id="KW-0489">Methyltransferase</keyword>
<gene>
    <name evidence="7" type="ORF">CEUSTIGMA_g7181.t1</name>
</gene>
<feature type="compositionally biased region" description="Pro residues" evidence="6">
    <location>
        <begin position="408"/>
        <end position="417"/>
    </location>
</feature>
<sequence length="425" mass="47296">MAERRADDSTAASTSRFEEEEREALGRIVHAFQTYAIHSDLQLDRWKFHFSQLPDRHKQILHGQSTKYDRAAHCIKSNQRFFKAMLKAFDDDEGGPSHLAHAADAGYEAAKAQHKITPIDADKVRYVLKNLARDWSSEGAEERQKCYTPILQELKKLLGTDCSSPPAVLLPGAGLGRLCCEVAGLGYQAQGNEFSYHMLLTSSFILNHSHTSHEHVVHPWVLSTCNQLTDEGQLRAVHVPDVPPGDLVAGPGLLSMCAGDFVEVYSADENHHAFDCVVTCFFIDTAHNIVEYVELINHCLKPGGYWVNLGPLLYHWADSTSSEDMSIELSLEEVVRMAASLGFKMIRNELLQAPYMANAQSMFNTSYDAAFWTMVKEADVELSCNQHDHYYGHPADNQCHAQSGHLTSPPPPPPPSIRKPVAGSE</sequence>
<dbReference type="Pfam" id="PF07942">
    <property type="entry name" value="CARME"/>
    <property type="match status" value="1"/>
</dbReference>
<dbReference type="InterPro" id="IPR029063">
    <property type="entry name" value="SAM-dependent_MTases_sf"/>
</dbReference>
<dbReference type="GO" id="GO:0030735">
    <property type="term" value="F:carnosine N-methyltransferase activity"/>
    <property type="evidence" value="ECO:0007669"/>
    <property type="project" value="UniProtKB-EC"/>
</dbReference>
<dbReference type="AlphaFoldDB" id="A0A250XAF4"/>
<name>A0A250XAF4_9CHLO</name>
<comment type="caution">
    <text evidence="7">The sequence shown here is derived from an EMBL/GenBank/DDBJ whole genome shotgun (WGS) entry which is preliminary data.</text>
</comment>
<protein>
    <recommendedName>
        <fullName evidence="2">carnosine N-methyltransferase</fullName>
        <ecNumber evidence="2">2.1.1.22</ecNumber>
    </recommendedName>
</protein>
<dbReference type="Proteomes" id="UP000232323">
    <property type="component" value="Unassembled WGS sequence"/>
</dbReference>
<evidence type="ECO:0000256" key="5">
    <source>
        <dbReference type="ARBA" id="ARBA00022691"/>
    </source>
</evidence>
<dbReference type="GO" id="GO:0032259">
    <property type="term" value="P:methylation"/>
    <property type="evidence" value="ECO:0007669"/>
    <property type="project" value="UniProtKB-KW"/>
</dbReference>
<evidence type="ECO:0000256" key="2">
    <source>
        <dbReference type="ARBA" id="ARBA00012003"/>
    </source>
</evidence>
<dbReference type="SMART" id="SM01296">
    <property type="entry name" value="N2227"/>
    <property type="match status" value="1"/>
</dbReference>
<evidence type="ECO:0000256" key="3">
    <source>
        <dbReference type="ARBA" id="ARBA00022603"/>
    </source>
</evidence>
<organism evidence="7 8">
    <name type="scientific">Chlamydomonas eustigma</name>
    <dbReference type="NCBI Taxonomy" id="1157962"/>
    <lineage>
        <taxon>Eukaryota</taxon>
        <taxon>Viridiplantae</taxon>
        <taxon>Chlorophyta</taxon>
        <taxon>core chlorophytes</taxon>
        <taxon>Chlorophyceae</taxon>
        <taxon>CS clade</taxon>
        <taxon>Chlamydomonadales</taxon>
        <taxon>Chlamydomonadaceae</taxon>
        <taxon>Chlamydomonas</taxon>
    </lineage>
</organism>
<evidence type="ECO:0000313" key="8">
    <source>
        <dbReference type="Proteomes" id="UP000232323"/>
    </source>
</evidence>
<dbReference type="InterPro" id="IPR012901">
    <property type="entry name" value="CARME"/>
</dbReference>
<dbReference type="EC" id="2.1.1.22" evidence="2"/>
<dbReference type="PANTHER" id="PTHR12303">
    <property type="entry name" value="CARNOSINE N-METHYLTRANSFERASE"/>
    <property type="match status" value="1"/>
</dbReference>
<keyword evidence="8" id="KW-1185">Reference proteome</keyword>
<reference evidence="7 8" key="1">
    <citation type="submission" date="2017-08" db="EMBL/GenBank/DDBJ databases">
        <title>Acidophilic green algal genome provides insights into adaptation to an acidic environment.</title>
        <authorList>
            <person name="Hirooka S."/>
            <person name="Hirose Y."/>
            <person name="Kanesaki Y."/>
            <person name="Higuchi S."/>
            <person name="Fujiwara T."/>
            <person name="Onuma R."/>
            <person name="Era A."/>
            <person name="Ohbayashi R."/>
            <person name="Uzuka A."/>
            <person name="Nozaki H."/>
            <person name="Yoshikawa H."/>
            <person name="Miyagishima S.Y."/>
        </authorList>
    </citation>
    <scope>NUCLEOTIDE SEQUENCE [LARGE SCALE GENOMIC DNA]</scope>
    <source>
        <strain evidence="7 8">NIES-2499</strain>
    </source>
</reference>
<dbReference type="SUPFAM" id="SSF53335">
    <property type="entry name" value="S-adenosyl-L-methionine-dependent methyltransferases"/>
    <property type="match status" value="1"/>
</dbReference>
<dbReference type="EMBL" id="BEGY01000045">
    <property type="protein sequence ID" value="GAX79740.1"/>
    <property type="molecule type" value="Genomic_DNA"/>
</dbReference>
<feature type="region of interest" description="Disordered" evidence="6">
    <location>
        <begin position="395"/>
        <end position="425"/>
    </location>
</feature>
<accession>A0A250XAF4</accession>
<proteinExistence type="inferred from homology"/>